<dbReference type="OrthoDB" id="79581at2759"/>
<protein>
    <submittedName>
        <fullName evidence="1">Uncharacterized protein</fullName>
    </submittedName>
</protein>
<dbReference type="AlphaFoldDB" id="A0A024TM93"/>
<accession>A0A024TM93</accession>
<gene>
    <name evidence="1" type="ORF">H310_11394</name>
</gene>
<dbReference type="EMBL" id="KI913982">
    <property type="protein sequence ID" value="ETV95119.1"/>
    <property type="molecule type" value="Genomic_DNA"/>
</dbReference>
<organism evidence="1">
    <name type="scientific">Aphanomyces invadans</name>
    <dbReference type="NCBI Taxonomy" id="157072"/>
    <lineage>
        <taxon>Eukaryota</taxon>
        <taxon>Sar</taxon>
        <taxon>Stramenopiles</taxon>
        <taxon>Oomycota</taxon>
        <taxon>Saprolegniomycetes</taxon>
        <taxon>Saprolegniales</taxon>
        <taxon>Verrucalvaceae</taxon>
        <taxon>Aphanomyces</taxon>
    </lineage>
</organism>
<dbReference type="RefSeq" id="XP_008876292.1">
    <property type="nucleotide sequence ID" value="XM_008878070.1"/>
</dbReference>
<evidence type="ECO:0000313" key="1">
    <source>
        <dbReference type="EMBL" id="ETV95119.1"/>
    </source>
</evidence>
<dbReference type="GeneID" id="20088444"/>
<proteinExistence type="predicted"/>
<reference evidence="1" key="1">
    <citation type="submission" date="2013-12" db="EMBL/GenBank/DDBJ databases">
        <title>The Genome Sequence of Aphanomyces invadans NJM9701.</title>
        <authorList>
            <consortium name="The Broad Institute Genomics Platform"/>
            <person name="Russ C."/>
            <person name="Tyler B."/>
            <person name="van West P."/>
            <person name="Dieguez-Uribeondo J."/>
            <person name="Young S.K."/>
            <person name="Zeng Q."/>
            <person name="Gargeya S."/>
            <person name="Fitzgerald M."/>
            <person name="Abouelleil A."/>
            <person name="Alvarado L."/>
            <person name="Chapman S.B."/>
            <person name="Gainer-Dewar J."/>
            <person name="Goldberg J."/>
            <person name="Griggs A."/>
            <person name="Gujja S."/>
            <person name="Hansen M."/>
            <person name="Howarth C."/>
            <person name="Imamovic A."/>
            <person name="Ireland A."/>
            <person name="Larimer J."/>
            <person name="McCowan C."/>
            <person name="Murphy C."/>
            <person name="Pearson M."/>
            <person name="Poon T.W."/>
            <person name="Priest M."/>
            <person name="Roberts A."/>
            <person name="Saif S."/>
            <person name="Shea T."/>
            <person name="Sykes S."/>
            <person name="Wortman J."/>
            <person name="Nusbaum C."/>
            <person name="Birren B."/>
        </authorList>
    </citation>
    <scope>NUCLEOTIDE SEQUENCE [LARGE SCALE GENOMIC DNA]</scope>
    <source>
        <strain evidence="1">NJM9701</strain>
    </source>
</reference>
<sequence length="428" mass="47661">MSYRRACKSCQKKSTADPVLSATSREACECEGMYRLSDSHLDEIISTGATRMTILPDLDAALPESTPPPSLADMERHLALLYTSLTTTTTAVTATSALVDHVIQLFFPEGKVNPRALESTESLPKILVALLRGRATLDEFLRRNAHSILDQSNLSRAYEQWLAQVYHQVCRITHESHATSSVYFESLGSNEETHASESSRIGASYARSKGFEAFVAQLREVYLAQNYSRPSKTFSSALNGTWRLDIPSLRIVSSELAPSILSVVRCLSMGLGFHVVLSSTSLFVRSELALFTTIWSEFILDNTPRILRVFPNGESTMSMCADLLYGDYVGSHTPHNAGVRLDLYCWPLHDNPHRSCYAIRMLFQPTAGHDLHGQVDVQVAHNVRNQNTWNMTAAERMELVHRHSFSTVLVVVGGWKQSAPNDVVNVWV</sequence>
<name>A0A024TM93_9STRA</name>
<dbReference type="VEuPathDB" id="FungiDB:H310_11394"/>